<dbReference type="AlphaFoldDB" id="A0A3B3RVA6"/>
<evidence type="ECO:0000313" key="3">
    <source>
        <dbReference type="Proteomes" id="UP000261540"/>
    </source>
</evidence>
<keyword evidence="3" id="KW-1185">Reference proteome</keyword>
<dbReference type="PANTHER" id="PTHR35663">
    <property type="entry name" value="TESTIS DEVELOPMENT-RELATED PROTEIN-RELATED"/>
    <property type="match status" value="1"/>
</dbReference>
<dbReference type="Proteomes" id="UP000261540">
    <property type="component" value="Unplaced"/>
</dbReference>
<dbReference type="Pfam" id="PF15683">
    <property type="entry name" value="TDRP"/>
    <property type="match status" value="1"/>
</dbReference>
<proteinExistence type="predicted"/>
<accession>A0A3B3RVA6</accession>
<feature type="compositionally biased region" description="Basic and acidic residues" evidence="1">
    <location>
        <begin position="62"/>
        <end position="74"/>
    </location>
</feature>
<evidence type="ECO:0000256" key="1">
    <source>
        <dbReference type="SAM" id="MobiDB-lite"/>
    </source>
</evidence>
<dbReference type="GeneTree" id="ENSGT00390000017888"/>
<evidence type="ECO:0000313" key="2">
    <source>
        <dbReference type="Ensembl" id="ENSPKIP00000022238.1"/>
    </source>
</evidence>
<organism evidence="2 3">
    <name type="scientific">Paramormyrops kingsleyae</name>
    <dbReference type="NCBI Taxonomy" id="1676925"/>
    <lineage>
        <taxon>Eukaryota</taxon>
        <taxon>Metazoa</taxon>
        <taxon>Chordata</taxon>
        <taxon>Craniata</taxon>
        <taxon>Vertebrata</taxon>
        <taxon>Euteleostomi</taxon>
        <taxon>Actinopterygii</taxon>
        <taxon>Neopterygii</taxon>
        <taxon>Teleostei</taxon>
        <taxon>Osteoglossocephala</taxon>
        <taxon>Osteoglossomorpha</taxon>
        <taxon>Osteoglossiformes</taxon>
        <taxon>Mormyridae</taxon>
        <taxon>Paramormyrops</taxon>
    </lineage>
</organism>
<reference evidence="2" key="1">
    <citation type="submission" date="2025-08" db="UniProtKB">
        <authorList>
            <consortium name="Ensembl"/>
        </authorList>
    </citation>
    <scope>IDENTIFICATION</scope>
</reference>
<name>A0A3B3RVA6_9TELE</name>
<dbReference type="PANTHER" id="PTHR35663:SF1">
    <property type="entry name" value="TESTIS DEVELOPMENT-RELATED PROTEIN"/>
    <property type="match status" value="1"/>
</dbReference>
<feature type="region of interest" description="Disordered" evidence="1">
    <location>
        <begin position="45"/>
        <end position="74"/>
    </location>
</feature>
<dbReference type="GO" id="GO:0005634">
    <property type="term" value="C:nucleus"/>
    <property type="evidence" value="ECO:0007669"/>
    <property type="project" value="TreeGrafter"/>
</dbReference>
<dbReference type="Ensembl" id="ENSPKIT00000002896.1">
    <property type="protein sequence ID" value="ENSPKIP00000022238.1"/>
    <property type="gene ID" value="ENSPKIG00000006329.1"/>
</dbReference>
<dbReference type="STRING" id="1676925.ENSPKIP00000022238"/>
<sequence length="185" mass="21355">MFKRSKSQVLVDDTPEEDEEVQWHRRHMDELKVKIIRSKKDKKLFSSEDDEHSLLTGVTPSEARRSAKKSKEEDKRTYLEKGQCFWDSVTMTMKQITPTKKMGKLEGWEPPTVGEMTHATEEHMAGDTLIRHDEALPWTDLEGDLSKYASLSGPRGPGPRWTTKAKDKLASIRRRSLSENWEGLK</sequence>
<protein>
    <submittedName>
        <fullName evidence="2">Si:ch211-225h24.2</fullName>
    </submittedName>
</protein>
<dbReference type="InterPro" id="IPR031399">
    <property type="entry name" value="TDRP"/>
</dbReference>
<dbReference type="GO" id="GO:0007283">
    <property type="term" value="P:spermatogenesis"/>
    <property type="evidence" value="ECO:0007669"/>
    <property type="project" value="InterPro"/>
</dbReference>
<dbReference type="GO" id="GO:0005829">
    <property type="term" value="C:cytosol"/>
    <property type="evidence" value="ECO:0007669"/>
    <property type="project" value="TreeGrafter"/>
</dbReference>
<reference evidence="2" key="2">
    <citation type="submission" date="2025-09" db="UniProtKB">
        <authorList>
            <consortium name="Ensembl"/>
        </authorList>
    </citation>
    <scope>IDENTIFICATION</scope>
</reference>